<reference evidence="1" key="1">
    <citation type="submission" date="2024-03" db="EMBL/GenBank/DDBJ databases">
        <title>Psychrobacter raelis sp. nov. isolated from a dog with peritonitis.</title>
        <authorList>
            <person name="Schiavone A."/>
            <person name="Manzulli V."/>
            <person name="Camarda A."/>
            <person name="Cafiero M.A."/>
            <person name="Vasco I."/>
            <person name="Marino L."/>
            <person name="Pennuzzi G."/>
            <person name="Serrecchia L."/>
            <person name="Galante D."/>
            <person name="Pugliese N."/>
        </authorList>
    </citation>
    <scope>NUCLEOTIDE SEQUENCE</scope>
    <source>
        <strain evidence="1">PraFG1</strain>
    </source>
</reference>
<protein>
    <submittedName>
        <fullName evidence="1">Uncharacterized protein</fullName>
    </submittedName>
</protein>
<dbReference type="AlphaFoldDB" id="A0AAT9PE97"/>
<dbReference type="RefSeq" id="WP_241878880.1">
    <property type="nucleotide sequence ID" value="NZ_CP093310.2"/>
</dbReference>
<evidence type="ECO:0000313" key="1">
    <source>
        <dbReference type="EMBL" id="UNK05490.1"/>
    </source>
</evidence>
<keyword evidence="2" id="KW-1185">Reference proteome</keyword>
<sequence>MSHITTYNELVQAVMKGEQELVIGRSILVSSSFTLAPNVILRGEAQENGELPTLSFSRTDGIALTKNNHIKDLNIQADASHRAIYNILQEQDLGSFQFENLGLVGQLSFITRPGTKSAKVSIKDVDIIACDARHYPEQPQKYGVNVLQGALTVYNFNSEKDSRIDLTIDNITIGRKNAPVLGSGLFVSGFGDEGGTVVADRITTGAVYSNGKLPFGVPDIITAAIFIVYGATVKQLTHNETIVTYGVSDMVLDTWGHVDNWLSEKDVISYGPSGIGFVNFGTVGNFVVKGDVKTYGLGARGYNQYDGTVDNIEFGSIETFGDGSIGIQLSRKIGKLTVHRDVITHGGEGQSLVKGVLSTLKAIGLSVKEGGEAEQINIGGNLETQGNEVNTVEVNKGGKIHAIQVGGGIVAKGEKSKRLDIEDGADVPESLKEA</sequence>
<accession>A0AAT9PE97</accession>
<dbReference type="EMBL" id="CP093310">
    <property type="protein sequence ID" value="UNK05490.1"/>
    <property type="molecule type" value="Genomic_DNA"/>
</dbReference>
<evidence type="ECO:0000313" key="2">
    <source>
        <dbReference type="Proteomes" id="UP000829560"/>
    </source>
</evidence>
<gene>
    <name evidence="1" type="ORF">MN210_00700</name>
</gene>
<dbReference type="KEGG" id="prae:MN210_00700"/>
<dbReference type="Proteomes" id="UP000829560">
    <property type="component" value="Chromosome"/>
</dbReference>
<name>A0AAT9PE97_9GAMM</name>
<organism evidence="1 2">
    <name type="scientific">Psychrobacter raelei</name>
    <dbReference type="NCBI Taxonomy" id="2565531"/>
    <lineage>
        <taxon>Bacteria</taxon>
        <taxon>Pseudomonadati</taxon>
        <taxon>Pseudomonadota</taxon>
        <taxon>Gammaproteobacteria</taxon>
        <taxon>Moraxellales</taxon>
        <taxon>Moraxellaceae</taxon>
        <taxon>Psychrobacter</taxon>
    </lineage>
</organism>
<proteinExistence type="predicted"/>